<feature type="compositionally biased region" description="Polar residues" evidence="2">
    <location>
        <begin position="528"/>
        <end position="547"/>
    </location>
</feature>
<reference evidence="3 4" key="1">
    <citation type="submission" date="2019-04" db="EMBL/GenBank/DDBJ databases">
        <title>Annotation for the trematode Fasciola gigantica.</title>
        <authorList>
            <person name="Choi Y.-J."/>
        </authorList>
    </citation>
    <scope>NUCLEOTIDE SEQUENCE [LARGE SCALE GENOMIC DNA]</scope>
    <source>
        <strain evidence="3">Uganda_cow_1</strain>
    </source>
</reference>
<dbReference type="PANTHER" id="PTHR16166">
    <property type="entry name" value="VACUOLAR PROTEIN SORTING-ASSOCIATED PROTEIN VPS13"/>
    <property type="match status" value="1"/>
</dbReference>
<dbReference type="GO" id="GO:0006623">
    <property type="term" value="P:protein targeting to vacuole"/>
    <property type="evidence" value="ECO:0007669"/>
    <property type="project" value="TreeGrafter"/>
</dbReference>
<evidence type="ECO:0000256" key="1">
    <source>
        <dbReference type="ARBA" id="ARBA00006545"/>
    </source>
</evidence>
<accession>A0A504YTZ0</accession>
<proteinExistence type="inferred from homology"/>
<evidence type="ECO:0000313" key="3">
    <source>
        <dbReference type="EMBL" id="TPP63989.1"/>
    </source>
</evidence>
<sequence>MLHNLLSSLIERVIGSYVEDVNSEKLSIGLLNGDLALSNINLKKDTLHRLFDLPFVLERDCNIIGAKYYTTKKRVLCASSYSFMRLTRAHQSPVRSICSHHVRTILAVHDGTTLISSGFSKQASPHINCRSRNFTEHHRRLESSLIDVSRPTEATTSSQCDAQWPLWRIAVLRLVAMRQAAAKLHRNVIQASRSRTTSRTDSPASNVLPDSPVRSVASPASAISWYAWWRYSSWLGGTSSWWSSSVATVPDSSSSLGDASAENARFSQTRISDQVTAQPVPTVKDAVFELLDELATASEHLDTDRSEPIPSTTPTTIASFRLVCQVEGCSIRLTDIDSPFPLLSEAYVHPAFISISGQQMQFTLEMRPWDRTARFAAGVQSFTVCDERYHTSVNSASSPGKNRPLFPSVIFPQLCLPTSRMRTFFRTLSVPCHSSVSDPSSPSSGLFWLVYEVAPSGDASEYSLEIKTDPLHVVYQPELIKCVMDFFRSVASAASPTLGTSARHQYEVIKERTQANIRAMFDDTTVSPQLSTDEADATPNSDTTTHDSSASIVYSSLSRSRSFRSESGGNRFRLRRWRINLDIAAPRLLLPANPERGRPRSAKDLVGLLCDFGHFRVTNWPSHTEKQTTGLIRLSKSMSNVSQSPANEDENELFLTPCGTPEVQSEDEENVSGGNEVIQKNRSKAQHPTKTKDLYESYVIHLEDLHVLVGKLYELEKLGVWTNSEISEDHDELESGSCVDSSADIMTFHLGTPRLSNRLCLVDRLSLRLLVSRRLIPFSNPQPRCHPRLPESYCPPTFWFTFEQERCVVQLSDSKVYNLLRCLQATTTATTVLQSTRTPDLPTACDQAPAEQQFLSTPVAPSSLDYQEQSKSEHPFRPDMFSLRRKRFIASFRVKELVLQLENKGYPVAECRLEGAAGTLIRLTGRGGAYQGRLLIRSLSVADALTNLGEEYDLLVASNQSVRLKEWSIWSEPHTNEMKQSVECDVSSKEKDGFSPGPLGDPPEGHMLPITEFTGPEPPNGSQRDLMQIYFDWIPSCHSLDKTTRPSSGSRTVHVNINSLDVVYNPETVSEVYSLLRHLSSLVNLFPASEPRPPVPAPHSPSKTVVVNFKLCLEHLSVMLIDICPQTTQPNTDPDVKEPNATRRVERLLLVTIVSSLPAYTSRTASIHLRSVHVSNMYDSSSFLRYLLTSTFTSAKPSTALGDLVLAIRICWSASPPDTPQFPSQIYGCLGHLTYVHDEQMVSRLISYLTTMLPLNCDNSQPGSQFNLPLYSSHRTQFRLEFFTPALFFPDPSSLRVLIARATLIRITNSHLPLCNAESEASSALTVRFHWEDVECVHVNLTQLVPIRAVTQAEQIKWFYIHRDNLHEFFGSGVDPVLERTTSDPICSLQLRVRTVQLREEVDPTSEVRWVENFGLYAYVPYIQVSLMADLDLIPVPLARLQTASFAVCVSLPQRGQEMHFSVFASCCVLFNLLPPDEMKFIGTPTVDTNSVDRILLWASQSSSWDPSSLVLSKWDNSCFLEHSCEQAVGVACSDDDLHSFKVLVCHECEHEKDQLRNMVAYSEHSVVRIRAVLPWVADPQIIDNLYDRPASVRFATAHLLFRLDPQPWVLIMDFCNLFAGRVEAVHKVQSPQTTTVGSNSTAMITHINAEIGSLHLIVRHSGSNEKVGNSKDGSSHCDKDLAMVLCENLTVHIVDRLLNWKQCLPVERQRTPENLLGTCCLVEGSMSNLTVSALSCRENLLYAQRVRLKNRSADHGSDSVRFHLLLSCLPDQDRPREGEDAYLWIRLDPVQYVHTQSFLTGILDTLNGFVQNYDLMARARASSEGLQLPTIAPNSLRILLDLCVDSPTLIVPVSATSPECLVAMMHRLQVYNSFFWVTDDPCYPGLTREFERKHQSDDLEASCASCVKHTQYMHRHPQQPKTTEHQSTGSQYAPEEFYTPVHLFSFSDATDECLYDQITLDLQDTVVYHAKFVEDAIQCLSTSLDVIRFSGYRICPYPGPSSVSPYLFDSRPVSFSVGRNLSSALSHVVPDWRLTSRWNEINFRLTARIYSVIRGILSHNFSGSDYPVQLSNPDLPVWMKRLQQPVQTSQAPVVYPPRPTIQTFIVRHFLSKKLRSLLSCLRIVVFCASPPHGIHSTQTSITGVVWTMITFWFDLQNVQITFYPEPVAVQSHSLPALAPCTQINLTCARFSYDKLSNHRSWMELVCSRCSLVNLRSPDSSLSKPTALQPLFQIRTSLIESTGHSDFPDIKPSGHLRLTYISSTHSSLFMLHASKTNLVFDPVQLSKFVNLIGSDPASSDPDDVSYPPPDEDQSPTKTSSQIVVKPPNVRVTETQICLHDSELVLCEKLEQPHANRVVLHGTCNLLRSSRSTSASSITTTRAVGCLHHLAVDCLDGQKELATLVASLTSARADLVPMVHSIKPPVTSSAASMVSSWRSSTPSVQPTARPQTPPHVPTNAVFRSALPALTAVSTYSGSRLASSMSAFNARLVLSLFETAADGLIPLFELRADQLNLSWRQIPAQSGMIVCSGLAINYFNRDLICWEPAMEPWSTCYLRSGMTITNYLPDGHTLCVALQLTPVVTEHEINATDDVWASQLILLESTSLTTSVDHRIPLLSIQSGQTSPVPLNLAAVASTGLGFLCFCPVAQIVPVTTATPLLRRPVSGRTDPRGIGGTYSWASVHMPYSMPERSMDSSPGDSYMDERKAGMNHLMQLDLEEAARLLDWTRLKLSRELVEVILMSHASVSAGQSGLLGISAIDRAEPNSDAARVPPTPVAISSLLHESAAPHAALDGRRSTAVKPYYMCLALVRDNFPPDPLWVGLPSSSVSDLIHPRQLPGHHLTVGPTVRITNLLPYEMTYFFAGTSLSGDIPVGDSACVFEVFGGIGRGSHFGKPSSRTPKLSTAIGESCNRKGEQMNSGTPDTGLDVITATHTNAGKVVQKQRNYSIPKVLKQ</sequence>
<comment type="similarity">
    <text evidence="1">Belongs to the VPS13 family.</text>
</comment>
<dbReference type="InterPro" id="IPR026847">
    <property type="entry name" value="VPS13"/>
</dbReference>
<dbReference type="GO" id="GO:0045053">
    <property type="term" value="P:protein retention in Golgi apparatus"/>
    <property type="evidence" value="ECO:0007669"/>
    <property type="project" value="TreeGrafter"/>
</dbReference>
<organism evidence="3 4">
    <name type="scientific">Fasciola gigantica</name>
    <name type="common">Giant liver fluke</name>
    <dbReference type="NCBI Taxonomy" id="46835"/>
    <lineage>
        <taxon>Eukaryota</taxon>
        <taxon>Metazoa</taxon>
        <taxon>Spiralia</taxon>
        <taxon>Lophotrochozoa</taxon>
        <taxon>Platyhelminthes</taxon>
        <taxon>Trematoda</taxon>
        <taxon>Digenea</taxon>
        <taxon>Plagiorchiida</taxon>
        <taxon>Echinostomata</taxon>
        <taxon>Echinostomatoidea</taxon>
        <taxon>Fasciolidae</taxon>
        <taxon>Fasciola</taxon>
    </lineage>
</organism>
<keyword evidence="4" id="KW-1185">Reference proteome</keyword>
<feature type="region of interest" description="Disordered" evidence="2">
    <location>
        <begin position="187"/>
        <end position="214"/>
    </location>
</feature>
<feature type="region of interest" description="Disordered" evidence="2">
    <location>
        <begin position="661"/>
        <end position="688"/>
    </location>
</feature>
<evidence type="ECO:0008006" key="5">
    <source>
        <dbReference type="Google" id="ProtNLM"/>
    </source>
</evidence>
<dbReference type="OrthoDB" id="6262349at2759"/>
<dbReference type="EMBL" id="SUNJ01004998">
    <property type="protein sequence ID" value="TPP63989.1"/>
    <property type="molecule type" value="Genomic_DNA"/>
</dbReference>
<evidence type="ECO:0000256" key="2">
    <source>
        <dbReference type="SAM" id="MobiDB-lite"/>
    </source>
</evidence>
<name>A0A504YTZ0_FASGI</name>
<evidence type="ECO:0000313" key="4">
    <source>
        <dbReference type="Proteomes" id="UP000316759"/>
    </source>
</evidence>
<dbReference type="Proteomes" id="UP000316759">
    <property type="component" value="Unassembled WGS sequence"/>
</dbReference>
<comment type="caution">
    <text evidence="3">The sequence shown here is derived from an EMBL/GenBank/DDBJ whole genome shotgun (WGS) entry which is preliminary data.</text>
</comment>
<protein>
    <recommendedName>
        <fullName evidence="5">Vacuolar protein sorting-associated protein 13D</fullName>
    </recommendedName>
</protein>
<feature type="region of interest" description="Disordered" evidence="2">
    <location>
        <begin position="2296"/>
        <end position="2321"/>
    </location>
</feature>
<dbReference type="PANTHER" id="PTHR16166:SF93">
    <property type="entry name" value="INTERMEMBRANE LIPID TRANSFER PROTEIN VPS13"/>
    <property type="match status" value="1"/>
</dbReference>
<feature type="region of interest" description="Disordered" evidence="2">
    <location>
        <begin position="528"/>
        <end position="551"/>
    </location>
</feature>
<gene>
    <name evidence="3" type="ORF">FGIG_08736</name>
</gene>